<reference evidence="2 3" key="1">
    <citation type="journal article" date="2017" name="BMC Biol.">
        <title>Genomic innovations, transcriptional plasticity and gene loss underlying the evolution and divergence of two highly polyphagous and invasive Helicoverpa pest species.</title>
        <authorList>
            <person name="Pearce S.L."/>
            <person name="Clarke D.F."/>
            <person name="East P.D."/>
            <person name="Elfekih S."/>
            <person name="Gordon K.H."/>
            <person name="Jermiin L.S."/>
            <person name="McGaughran A."/>
            <person name="Oakeshott J.G."/>
            <person name="Papanikolaou A."/>
            <person name="Perera O.P."/>
            <person name="Rane R.V."/>
            <person name="Richards S."/>
            <person name="Tay W.T."/>
            <person name="Walsh T.K."/>
            <person name="Anderson A."/>
            <person name="Anderson C.J."/>
            <person name="Asgari S."/>
            <person name="Board P.G."/>
            <person name="Bretschneider A."/>
            <person name="Campbell P.M."/>
            <person name="Chertemps T."/>
            <person name="Christeller J.T."/>
            <person name="Coppin C.W."/>
            <person name="Downes S.J."/>
            <person name="Duan G."/>
            <person name="Farnsworth C.A."/>
            <person name="Good R.T."/>
            <person name="Han L.B."/>
            <person name="Han Y.C."/>
            <person name="Hatje K."/>
            <person name="Horne I."/>
            <person name="Huang Y.P."/>
            <person name="Hughes D.S."/>
            <person name="Jacquin-Joly E."/>
            <person name="James W."/>
            <person name="Jhangiani S."/>
            <person name="Kollmar M."/>
            <person name="Kuwar S.S."/>
            <person name="Li S."/>
            <person name="Liu N.Y."/>
            <person name="Maibeche M.T."/>
            <person name="Miller J.R."/>
            <person name="Montagne N."/>
            <person name="Perry T."/>
            <person name="Qu J."/>
            <person name="Song S.V."/>
            <person name="Sutton G.G."/>
            <person name="Vogel H."/>
            <person name="Walenz B.P."/>
            <person name="Xu W."/>
            <person name="Zhang H.J."/>
            <person name="Zou Z."/>
            <person name="Batterham P."/>
            <person name="Edwards O.R."/>
            <person name="Feyereisen R."/>
            <person name="Gibbs R.A."/>
            <person name="Heckel D.G."/>
            <person name="McGrath A."/>
            <person name="Robin C."/>
            <person name="Scherer S.E."/>
            <person name="Worley K.C."/>
            <person name="Wu Y.D."/>
        </authorList>
    </citation>
    <scope>NUCLEOTIDE SEQUENCE [LARGE SCALE GENOMIC DNA]</scope>
    <source>
        <strain evidence="2">Harm_GR_Male_#8</strain>
        <tissue evidence="2">Whole organism</tissue>
    </source>
</reference>
<dbReference type="Proteomes" id="UP000249218">
    <property type="component" value="Unassembled WGS sequence"/>
</dbReference>
<sequence length="149" mass="16550">MSNERTLKLINLCDKNDPPDTRSPPNEVMESTTSKSLQVPASLDTSSSPNEVLEVPASFNLSRCSSRSTCSATTLSLTLSLDTSETEHSDSDIESVETEECRNESNHDSTPSTSNQDDIFYGDMSSGIRRRRKADKKSWKKNLNKRESV</sequence>
<organism evidence="2 3">
    <name type="scientific">Helicoverpa armigera</name>
    <name type="common">Cotton bollworm</name>
    <name type="synonym">Heliothis armigera</name>
    <dbReference type="NCBI Taxonomy" id="29058"/>
    <lineage>
        <taxon>Eukaryota</taxon>
        <taxon>Metazoa</taxon>
        <taxon>Ecdysozoa</taxon>
        <taxon>Arthropoda</taxon>
        <taxon>Hexapoda</taxon>
        <taxon>Insecta</taxon>
        <taxon>Pterygota</taxon>
        <taxon>Neoptera</taxon>
        <taxon>Endopterygota</taxon>
        <taxon>Lepidoptera</taxon>
        <taxon>Glossata</taxon>
        <taxon>Ditrysia</taxon>
        <taxon>Noctuoidea</taxon>
        <taxon>Noctuidae</taxon>
        <taxon>Heliothinae</taxon>
        <taxon>Helicoverpa</taxon>
    </lineage>
</organism>
<proteinExistence type="predicted"/>
<evidence type="ECO:0000256" key="1">
    <source>
        <dbReference type="SAM" id="MobiDB-lite"/>
    </source>
</evidence>
<feature type="compositionally biased region" description="Basic residues" evidence="1">
    <location>
        <begin position="128"/>
        <end position="143"/>
    </location>
</feature>
<feature type="compositionally biased region" description="Polar residues" evidence="1">
    <location>
        <begin position="29"/>
        <end position="50"/>
    </location>
</feature>
<evidence type="ECO:0000313" key="3">
    <source>
        <dbReference type="Proteomes" id="UP000249218"/>
    </source>
</evidence>
<keyword evidence="3" id="KW-1185">Reference proteome</keyword>
<gene>
    <name evidence="2" type="primary">HaOG214950</name>
    <name evidence="2" type="ORF">B5X24_HaOG214950</name>
</gene>
<protein>
    <submittedName>
        <fullName evidence="2">Uncharacterized protein</fullName>
    </submittedName>
</protein>
<feature type="region of interest" description="Disordered" evidence="1">
    <location>
        <begin position="79"/>
        <end position="149"/>
    </location>
</feature>
<dbReference type="EMBL" id="KZ150474">
    <property type="protein sequence ID" value="PZC70745.1"/>
    <property type="molecule type" value="Genomic_DNA"/>
</dbReference>
<evidence type="ECO:0000313" key="2">
    <source>
        <dbReference type="EMBL" id="PZC70745.1"/>
    </source>
</evidence>
<name>A0A2W1B833_HELAM</name>
<accession>A0A2W1B833</accession>
<dbReference type="AlphaFoldDB" id="A0A2W1B833"/>
<feature type="compositionally biased region" description="Polar residues" evidence="1">
    <location>
        <begin position="108"/>
        <end position="117"/>
    </location>
</feature>
<feature type="region of interest" description="Disordered" evidence="1">
    <location>
        <begin position="1"/>
        <end position="50"/>
    </location>
</feature>